<proteinExistence type="predicted"/>
<organism evidence="4 5">
    <name type="scientific">Atractosteus spatula</name>
    <name type="common">Alligator gar</name>
    <name type="synonym">Lepisosteus spatula</name>
    <dbReference type="NCBI Taxonomy" id="7917"/>
    <lineage>
        <taxon>Eukaryota</taxon>
        <taxon>Metazoa</taxon>
        <taxon>Chordata</taxon>
        <taxon>Craniata</taxon>
        <taxon>Vertebrata</taxon>
        <taxon>Euteleostomi</taxon>
        <taxon>Actinopterygii</taxon>
        <taxon>Neopterygii</taxon>
        <taxon>Holostei</taxon>
        <taxon>Semionotiformes</taxon>
        <taxon>Lepisosteidae</taxon>
        <taxon>Atractosteus</taxon>
    </lineage>
</organism>
<accession>A0A8J7TIX9</accession>
<dbReference type="InterPro" id="IPR057811">
    <property type="entry name" value="RBD_ZCCHC3_2nd"/>
</dbReference>
<feature type="non-terminal residue" evidence="4">
    <location>
        <position position="565"/>
    </location>
</feature>
<keyword evidence="1" id="KW-0479">Metal-binding</keyword>
<name>A0A8J7TIX9_ATRSP</name>
<dbReference type="GO" id="GO:0008270">
    <property type="term" value="F:zinc ion binding"/>
    <property type="evidence" value="ECO:0007669"/>
    <property type="project" value="UniProtKB-KW"/>
</dbReference>
<feature type="compositionally biased region" description="Acidic residues" evidence="2">
    <location>
        <begin position="181"/>
        <end position="190"/>
    </location>
</feature>
<dbReference type="Gene3D" id="4.10.60.10">
    <property type="entry name" value="Zinc finger, CCHC-type"/>
    <property type="match status" value="1"/>
</dbReference>
<dbReference type="Pfam" id="PF00098">
    <property type="entry name" value="zf-CCHC"/>
    <property type="match status" value="1"/>
</dbReference>
<comment type="caution">
    <text evidence="4">The sequence shown here is derived from an EMBL/GenBank/DDBJ whole genome shotgun (WGS) entry which is preliminary data.</text>
</comment>
<protein>
    <submittedName>
        <fullName evidence="4">ZCHC3 protein</fullName>
    </submittedName>
</protein>
<dbReference type="InterPro" id="IPR036875">
    <property type="entry name" value="Znf_CCHC_sf"/>
</dbReference>
<dbReference type="AlphaFoldDB" id="A0A8J7TIX9"/>
<keyword evidence="5" id="KW-1185">Reference proteome</keyword>
<sequence length="565" mass="62125">RPIWVHMNNPFTPEADIVNFLKRFVDVQDTGTKVIDRKRVWNGKRRFLVRFRADPSAEDGLLHPPAHFSIGAYTGYLNYPDQPFACRRCNQRGHYAADCEAEVCRRCDTVGHSTLMCRAEPKCNLCGASGHIYKVCPIKARSFAAVTGGSLAVRATAAPLTEDRAAAPAERSTPVSLVPDAAEEEMEPEGVEQGHKETDHGQTTTALTSADDRHGQEEAEIPVSAEGVPVSAEEEDGVSLASLEQLRELAEGSSVPPAEKEMSDWGEIVDTAEAMDTALAKKGGKRKAEHYAPFLVKKPGMDPLDYLESMATDSLAQTESTPLGTEGEVSGVGVPPLTAEPGMSSSCVIPETEMTPTPAEAPDECMQPRVALQGEEQDVFIFAEVPLKFKAFCKWDEKASKMIWPKTFNEQQLSPAGIVVRCGHFGEEITTLEVKGCNQIDAVNKKILLNVLVKEWLADNGELKEMYEGGVERRPDKVVKTLEVPVQFLELCAWKNGNVQYPPRPSNFRRVLKTQVGVTVGCTRTGGKIDNLYLQGKSEASVRHAYMELMALMRQHYESLYAPQC</sequence>
<feature type="domain" description="CCHC-type" evidence="3">
    <location>
        <begin position="86"/>
        <end position="99"/>
    </location>
</feature>
<dbReference type="Proteomes" id="UP000736164">
    <property type="component" value="Unassembled WGS sequence"/>
</dbReference>
<evidence type="ECO:0000313" key="5">
    <source>
        <dbReference type="Proteomes" id="UP000736164"/>
    </source>
</evidence>
<dbReference type="PANTHER" id="PTHR46486">
    <property type="entry name" value="CCHC-TYPE DOMAIN-CONTAINING PROTEIN"/>
    <property type="match status" value="1"/>
</dbReference>
<reference evidence="4" key="1">
    <citation type="journal article" date="2021" name="Cell">
        <title>Tracing the genetic footprints of vertebrate landing in non-teleost ray-finned fishes.</title>
        <authorList>
            <person name="Bi X."/>
            <person name="Wang K."/>
            <person name="Yang L."/>
            <person name="Pan H."/>
            <person name="Jiang H."/>
            <person name="Wei Q."/>
            <person name="Fang M."/>
            <person name="Yu H."/>
            <person name="Zhu C."/>
            <person name="Cai Y."/>
            <person name="He Y."/>
            <person name="Gan X."/>
            <person name="Zeng H."/>
            <person name="Yu D."/>
            <person name="Zhu Y."/>
            <person name="Jiang H."/>
            <person name="Qiu Q."/>
            <person name="Yang H."/>
            <person name="Zhang Y.E."/>
            <person name="Wang W."/>
            <person name="Zhu M."/>
            <person name="He S."/>
            <person name="Zhang G."/>
        </authorList>
    </citation>
    <scope>NUCLEOTIDE SEQUENCE</scope>
    <source>
        <strain evidence="4">Allg_001</strain>
    </source>
</reference>
<dbReference type="InterPro" id="IPR001878">
    <property type="entry name" value="Znf_CCHC"/>
</dbReference>
<dbReference type="PROSITE" id="PS50158">
    <property type="entry name" value="ZF_CCHC"/>
    <property type="match status" value="1"/>
</dbReference>
<evidence type="ECO:0000256" key="1">
    <source>
        <dbReference type="PROSITE-ProRule" id="PRU00047"/>
    </source>
</evidence>
<gene>
    <name evidence="4" type="primary">Zcchc3_116</name>
    <name evidence="4" type="ORF">GTO95_0014277</name>
</gene>
<evidence type="ECO:0000256" key="2">
    <source>
        <dbReference type="SAM" id="MobiDB-lite"/>
    </source>
</evidence>
<dbReference type="GO" id="GO:0003676">
    <property type="term" value="F:nucleic acid binding"/>
    <property type="evidence" value="ECO:0007669"/>
    <property type="project" value="InterPro"/>
</dbReference>
<dbReference type="EMBL" id="JAAWVO010075251">
    <property type="protein sequence ID" value="MBN3325327.1"/>
    <property type="molecule type" value="Genomic_DNA"/>
</dbReference>
<dbReference type="PANTHER" id="PTHR46486:SF1">
    <property type="entry name" value="CCHC-TYPE DOMAIN-CONTAINING PROTEIN"/>
    <property type="match status" value="1"/>
</dbReference>
<feature type="non-terminal residue" evidence="4">
    <location>
        <position position="1"/>
    </location>
</feature>
<evidence type="ECO:0000259" key="3">
    <source>
        <dbReference type="PROSITE" id="PS50158"/>
    </source>
</evidence>
<keyword evidence="1" id="KW-0863">Zinc-finger</keyword>
<dbReference type="SUPFAM" id="SSF57756">
    <property type="entry name" value="Retrovirus zinc finger-like domains"/>
    <property type="match status" value="1"/>
</dbReference>
<dbReference type="SMART" id="SM00343">
    <property type="entry name" value="ZnF_C2HC"/>
    <property type="match status" value="3"/>
</dbReference>
<feature type="region of interest" description="Disordered" evidence="2">
    <location>
        <begin position="163"/>
        <end position="239"/>
    </location>
</feature>
<evidence type="ECO:0000313" key="4">
    <source>
        <dbReference type="EMBL" id="MBN3325327.1"/>
    </source>
</evidence>
<dbReference type="Pfam" id="PF23058">
    <property type="entry name" value="RBD_ZCCHC3_2nd"/>
    <property type="match status" value="1"/>
</dbReference>
<keyword evidence="1" id="KW-0862">Zinc</keyword>